<reference evidence="1" key="2">
    <citation type="submission" date="2021-08" db="EMBL/GenBank/DDBJ databases">
        <authorList>
            <person name="Tani A."/>
            <person name="Ola A."/>
            <person name="Ogura Y."/>
            <person name="Katsura K."/>
            <person name="Hayashi T."/>
        </authorList>
    </citation>
    <scope>NUCLEOTIDE SEQUENCE</scope>
    <source>
        <strain evidence="1">DSM 14458</strain>
    </source>
</reference>
<evidence type="ECO:0000313" key="1">
    <source>
        <dbReference type="EMBL" id="GJE74986.1"/>
    </source>
</evidence>
<comment type="caution">
    <text evidence="1">The sequence shown here is derived from an EMBL/GenBank/DDBJ whole genome shotgun (WGS) entry which is preliminary data.</text>
</comment>
<proteinExistence type="predicted"/>
<evidence type="ECO:0000313" key="2">
    <source>
        <dbReference type="Proteomes" id="UP001055093"/>
    </source>
</evidence>
<reference evidence="1" key="1">
    <citation type="journal article" date="2021" name="Front. Microbiol.">
        <title>Comprehensive Comparative Genomics and Phenotyping of Methylobacterium Species.</title>
        <authorList>
            <person name="Alessa O."/>
            <person name="Ogura Y."/>
            <person name="Fujitani Y."/>
            <person name="Takami H."/>
            <person name="Hayashi T."/>
            <person name="Sahin N."/>
            <person name="Tani A."/>
        </authorList>
    </citation>
    <scope>NUCLEOTIDE SEQUENCE</scope>
    <source>
        <strain evidence="1">DSM 14458</strain>
    </source>
</reference>
<keyword evidence="2" id="KW-1185">Reference proteome</keyword>
<gene>
    <name evidence="1" type="ORF">BGCPKDLD_1562</name>
</gene>
<protein>
    <submittedName>
        <fullName evidence="1">Uncharacterized protein</fullName>
    </submittedName>
</protein>
<dbReference type="RefSeq" id="WP_137827819.1">
    <property type="nucleotide sequence ID" value="NZ_BPRE01000004.1"/>
</dbReference>
<dbReference type="EMBL" id="BPRE01000004">
    <property type="protein sequence ID" value="GJE74986.1"/>
    <property type="molecule type" value="Genomic_DNA"/>
</dbReference>
<sequence>MPIFEAKNLPAHDEDSDVLALILHPTPAAREEARERGRARIERTTMLAELAPAVPGTTLATFNARDIAPAV</sequence>
<name>A0ABQ4URN2_9HYPH</name>
<organism evidence="1 2">
    <name type="scientific">Methylorubrum suomiense</name>
    <dbReference type="NCBI Taxonomy" id="144191"/>
    <lineage>
        <taxon>Bacteria</taxon>
        <taxon>Pseudomonadati</taxon>
        <taxon>Pseudomonadota</taxon>
        <taxon>Alphaproteobacteria</taxon>
        <taxon>Hyphomicrobiales</taxon>
        <taxon>Methylobacteriaceae</taxon>
        <taxon>Methylorubrum</taxon>
    </lineage>
</organism>
<accession>A0ABQ4URN2</accession>
<dbReference type="Proteomes" id="UP001055093">
    <property type="component" value="Unassembled WGS sequence"/>
</dbReference>